<feature type="compositionally biased region" description="Basic residues" evidence="1">
    <location>
        <begin position="314"/>
        <end position="327"/>
    </location>
</feature>
<dbReference type="Proteomes" id="UP001432322">
    <property type="component" value="Unassembled WGS sequence"/>
</dbReference>
<evidence type="ECO:0000256" key="1">
    <source>
        <dbReference type="SAM" id="MobiDB-lite"/>
    </source>
</evidence>
<reference evidence="2" key="1">
    <citation type="submission" date="2023-10" db="EMBL/GenBank/DDBJ databases">
        <title>Genome assembly of Pristionchus species.</title>
        <authorList>
            <person name="Yoshida K."/>
            <person name="Sommer R.J."/>
        </authorList>
    </citation>
    <scope>NUCLEOTIDE SEQUENCE</scope>
    <source>
        <strain evidence="2">RS5133</strain>
    </source>
</reference>
<proteinExistence type="predicted"/>
<dbReference type="EMBL" id="BTSY01000181">
    <property type="protein sequence ID" value="GMT37576.1"/>
    <property type="molecule type" value="Genomic_DNA"/>
</dbReference>
<feature type="compositionally biased region" description="Basic and acidic residues" evidence="1">
    <location>
        <begin position="89"/>
        <end position="98"/>
    </location>
</feature>
<feature type="region of interest" description="Disordered" evidence="1">
    <location>
        <begin position="53"/>
        <end position="168"/>
    </location>
</feature>
<accession>A0AAV5WYU5</accession>
<keyword evidence="3" id="KW-1185">Reference proteome</keyword>
<feature type="compositionally biased region" description="Low complexity" evidence="1">
    <location>
        <begin position="1"/>
        <end position="11"/>
    </location>
</feature>
<dbReference type="AlphaFoldDB" id="A0AAV5WYU5"/>
<evidence type="ECO:0000313" key="2">
    <source>
        <dbReference type="EMBL" id="GMT37576.1"/>
    </source>
</evidence>
<evidence type="ECO:0000313" key="3">
    <source>
        <dbReference type="Proteomes" id="UP001432322"/>
    </source>
</evidence>
<organism evidence="2 3">
    <name type="scientific">Pristionchus fissidentatus</name>
    <dbReference type="NCBI Taxonomy" id="1538716"/>
    <lineage>
        <taxon>Eukaryota</taxon>
        <taxon>Metazoa</taxon>
        <taxon>Ecdysozoa</taxon>
        <taxon>Nematoda</taxon>
        <taxon>Chromadorea</taxon>
        <taxon>Rhabditida</taxon>
        <taxon>Rhabditina</taxon>
        <taxon>Diplogasteromorpha</taxon>
        <taxon>Diplogasteroidea</taxon>
        <taxon>Neodiplogasteridae</taxon>
        <taxon>Pristionchus</taxon>
    </lineage>
</organism>
<feature type="compositionally biased region" description="Gly residues" evidence="1">
    <location>
        <begin position="100"/>
        <end position="126"/>
    </location>
</feature>
<comment type="caution">
    <text evidence="2">The sequence shown here is derived from an EMBL/GenBank/DDBJ whole genome shotgun (WGS) entry which is preliminary data.</text>
</comment>
<feature type="region of interest" description="Disordered" evidence="1">
    <location>
        <begin position="1"/>
        <end position="21"/>
    </location>
</feature>
<feature type="compositionally biased region" description="Low complexity" evidence="1">
    <location>
        <begin position="275"/>
        <end position="304"/>
    </location>
</feature>
<protein>
    <submittedName>
        <fullName evidence="2">Uncharacterized protein</fullName>
    </submittedName>
</protein>
<feature type="region of interest" description="Disordered" evidence="1">
    <location>
        <begin position="271"/>
        <end position="338"/>
    </location>
</feature>
<sequence length="353" mass="38081">SAAAAAAAGAAPRMVVTKETKTSTLTTYSAVRMIRPRQAVVSPDVCRRYEQHSRFVARSRRSTSCSSSETSDDDERRLTMLSSSRCKRGGGDEKKDDEGGGGGSGGGLTGNGAVGDGGTNPMGGNGGERREGGGERKEGGGGERSKKANNECRSEVLSSPLTPLHPIPEMTQLHADKQGRRRARLLHRSATAERVVAEWARAGALLQQSEGTKEEEKKKESNQWLRSIMRTRSVENMRRMKMEDDSLVSFSSSLPLTTSLPSTVALIIPPIPAPLSSRSSSKSKTVYSSTSLSDSSLSDLFSPSESEDSGLSITRRKKLTKKKKSKGRKDEMSVLPSQGKSHLEHWIDQLCVV</sequence>
<name>A0AAV5WYU5_9BILA</name>
<feature type="non-terminal residue" evidence="2">
    <location>
        <position position="1"/>
    </location>
</feature>
<feature type="compositionally biased region" description="Basic and acidic residues" evidence="1">
    <location>
        <begin position="127"/>
        <end position="154"/>
    </location>
</feature>
<gene>
    <name evidence="2" type="ORF">PFISCL1PPCAC_28873</name>
</gene>